<evidence type="ECO:0000256" key="1">
    <source>
        <dbReference type="RuleBase" id="RU000363"/>
    </source>
</evidence>
<dbReference type="PANTHER" id="PTHR43313">
    <property type="entry name" value="SHORT-CHAIN DEHYDROGENASE/REDUCTASE FAMILY 9C"/>
    <property type="match status" value="1"/>
</dbReference>
<dbReference type="PRINTS" id="PR00081">
    <property type="entry name" value="GDHRDH"/>
</dbReference>
<comment type="similarity">
    <text evidence="1">Belongs to the short-chain dehydrogenases/reductases (SDR) family.</text>
</comment>
<reference evidence="3" key="1">
    <citation type="submission" date="2019-08" db="EMBL/GenBank/DDBJ databases">
        <title>The improved chromosome-level genome for the pearl oyster Pinctada fucata martensii using PacBio sequencing and Hi-C.</title>
        <authorList>
            <person name="Zheng Z."/>
        </authorList>
    </citation>
    <scope>NUCLEOTIDE SEQUENCE</scope>
    <source>
        <strain evidence="3">ZZ-2019</strain>
        <tissue evidence="3">Adductor muscle</tissue>
    </source>
</reference>
<dbReference type="Gene3D" id="3.40.50.720">
    <property type="entry name" value="NAD(P)-binding Rossmann-like Domain"/>
    <property type="match status" value="1"/>
</dbReference>
<dbReference type="EMBL" id="VSWD01000008">
    <property type="protein sequence ID" value="KAK3095713.1"/>
    <property type="molecule type" value="Genomic_DNA"/>
</dbReference>
<gene>
    <name evidence="3" type="ORF">FSP39_017942</name>
</gene>
<dbReference type="PRINTS" id="PR00080">
    <property type="entry name" value="SDRFAMILY"/>
</dbReference>
<feature type="chain" id="PRO_5041684960" evidence="2">
    <location>
        <begin position="23"/>
        <end position="321"/>
    </location>
</feature>
<dbReference type="Pfam" id="PF00106">
    <property type="entry name" value="adh_short"/>
    <property type="match status" value="1"/>
</dbReference>
<dbReference type="InterPro" id="IPR002347">
    <property type="entry name" value="SDR_fam"/>
</dbReference>
<dbReference type="SUPFAM" id="SSF51735">
    <property type="entry name" value="NAD(P)-binding Rossmann-fold domains"/>
    <property type="match status" value="1"/>
</dbReference>
<organism evidence="3 4">
    <name type="scientific">Pinctada imbricata</name>
    <name type="common">Atlantic pearl-oyster</name>
    <name type="synonym">Pinctada martensii</name>
    <dbReference type="NCBI Taxonomy" id="66713"/>
    <lineage>
        <taxon>Eukaryota</taxon>
        <taxon>Metazoa</taxon>
        <taxon>Spiralia</taxon>
        <taxon>Lophotrochozoa</taxon>
        <taxon>Mollusca</taxon>
        <taxon>Bivalvia</taxon>
        <taxon>Autobranchia</taxon>
        <taxon>Pteriomorphia</taxon>
        <taxon>Pterioida</taxon>
        <taxon>Pterioidea</taxon>
        <taxon>Pteriidae</taxon>
        <taxon>Pinctada</taxon>
    </lineage>
</organism>
<keyword evidence="4" id="KW-1185">Reference proteome</keyword>
<dbReference type="AlphaFoldDB" id="A0AA88Y1B1"/>
<evidence type="ECO:0000313" key="4">
    <source>
        <dbReference type="Proteomes" id="UP001186944"/>
    </source>
</evidence>
<protein>
    <submittedName>
        <fullName evidence="3">Uncharacterized protein</fullName>
    </submittedName>
</protein>
<name>A0AA88Y1B1_PINIB</name>
<accession>A0AA88Y1B1</accession>
<dbReference type="InterPro" id="IPR036291">
    <property type="entry name" value="NAD(P)-bd_dom_sf"/>
</dbReference>
<dbReference type="GO" id="GO:0016491">
    <property type="term" value="F:oxidoreductase activity"/>
    <property type="evidence" value="ECO:0007669"/>
    <property type="project" value="TreeGrafter"/>
</dbReference>
<sequence length="321" mass="35993">MLEIAVLVICVVLLAVRWRLQQMTIGYYDGRHVLITGCDSGFGKLLALRLVEMGYSVFAGCLTEEGLNELKQSSSKRLKTILLDVTKTDSIVKAVEFVESALPEGKGLWGLVNNAGVMGPSGHIQWLSAEDYQPPLQVNMLGMVETTRLFLPLLIKEKGRIVNMTSTMGRVAACSAPYCASKFAAEGYSDILRRSISRSGVSVHILEPGFFRTNLTEFSQFSDNVEQSFEKQSESVKEYYGVQYKNDLIRKGSSNWKRCSKRTDVVIDAYVHALSARFPRYRYVIGWDANFLFRFLWTTPEWIVDPILAMQAPVPSGEKSS</sequence>
<feature type="signal peptide" evidence="2">
    <location>
        <begin position="1"/>
        <end position="22"/>
    </location>
</feature>
<evidence type="ECO:0000313" key="3">
    <source>
        <dbReference type="EMBL" id="KAK3095713.1"/>
    </source>
</evidence>
<comment type="caution">
    <text evidence="3">The sequence shown here is derived from an EMBL/GenBank/DDBJ whole genome shotgun (WGS) entry which is preliminary data.</text>
</comment>
<proteinExistence type="inferred from homology"/>
<dbReference type="PANTHER" id="PTHR43313:SF1">
    <property type="entry name" value="3BETA-HYDROXYSTEROID DEHYDROGENASE DHS-16"/>
    <property type="match status" value="1"/>
</dbReference>
<dbReference type="Proteomes" id="UP001186944">
    <property type="component" value="Unassembled WGS sequence"/>
</dbReference>
<evidence type="ECO:0000256" key="2">
    <source>
        <dbReference type="SAM" id="SignalP"/>
    </source>
</evidence>
<dbReference type="GO" id="GO:0008202">
    <property type="term" value="P:steroid metabolic process"/>
    <property type="evidence" value="ECO:0007669"/>
    <property type="project" value="TreeGrafter"/>
</dbReference>
<keyword evidence="2" id="KW-0732">Signal</keyword>